<protein>
    <submittedName>
        <fullName evidence="4">NAD dependent epimerase/dehydratase family protein</fullName>
    </submittedName>
</protein>
<dbReference type="InterPro" id="IPR001509">
    <property type="entry name" value="Epimerase_deHydtase"/>
</dbReference>
<evidence type="ECO:0000256" key="1">
    <source>
        <dbReference type="ARBA" id="ARBA00007637"/>
    </source>
</evidence>
<keyword evidence="5" id="KW-1185">Reference proteome</keyword>
<evidence type="ECO:0000313" key="5">
    <source>
        <dbReference type="Proteomes" id="UP000183994"/>
    </source>
</evidence>
<feature type="region of interest" description="Disordered" evidence="2">
    <location>
        <begin position="139"/>
        <end position="165"/>
    </location>
</feature>
<reference evidence="5" key="1">
    <citation type="submission" date="2016-11" db="EMBL/GenBank/DDBJ databases">
        <authorList>
            <person name="Varghese N."/>
            <person name="Submissions S."/>
        </authorList>
    </citation>
    <scope>NUCLEOTIDE SEQUENCE [LARGE SCALE GENOMIC DNA]</scope>
    <source>
        <strain evidence="5">DSM 16219</strain>
    </source>
</reference>
<dbReference type="PANTHER" id="PTHR43000">
    <property type="entry name" value="DTDP-D-GLUCOSE 4,6-DEHYDRATASE-RELATED"/>
    <property type="match status" value="1"/>
</dbReference>
<dbReference type="SUPFAM" id="SSF51735">
    <property type="entry name" value="NAD(P)-binding Rossmann-fold domains"/>
    <property type="match status" value="1"/>
</dbReference>
<evidence type="ECO:0000256" key="2">
    <source>
        <dbReference type="SAM" id="MobiDB-lite"/>
    </source>
</evidence>
<dbReference type="RefSeq" id="WP_073473151.1">
    <property type="nucleotide sequence ID" value="NZ_FQZU01000003.1"/>
</dbReference>
<sequence length="392" mass="43894">MPKRLNLVTGACGFSGSHLVKLLLEQGQDVIAADLPKAFEHPKVKAVCKGIGLDFNHPACRAIPCDLLDTAGVSALFQNSITHVFHTASLYDYSAPLHLLRKINVEGSVNLFEAAAACKSLERFVHWSTCGVFGKPRPASQGDHSNLPFTEDDSSPKNSTFGQKEPEHTHLVNDYSISKWEQEQLAWKYFREGRLPLTVVRPAPLYGPGSDYGHGGIVLAINRGLLPFIPADSMNYLTTSLHVEDMAGLAAFVADKDFALGEDYNVVDESVISYHEFLHYLALLLGRRMWDVPFVRQKNLRAVAVAAAHGWLFLEQKLHAPRVRILEIGSATYMASSYWISNRKTKDAGYVYKHPDVKEGMRSTIEWFRRMGWLKSGYNPKGVWQDNLRHDD</sequence>
<dbReference type="Proteomes" id="UP000183994">
    <property type="component" value="Unassembled WGS sequence"/>
</dbReference>
<dbReference type="Pfam" id="PF01370">
    <property type="entry name" value="Epimerase"/>
    <property type="match status" value="1"/>
</dbReference>
<dbReference type="OrthoDB" id="9804595at2"/>
<dbReference type="InterPro" id="IPR036291">
    <property type="entry name" value="NAD(P)-bd_dom_sf"/>
</dbReference>
<feature type="domain" description="NAD-dependent epimerase/dehydratase" evidence="3">
    <location>
        <begin position="7"/>
        <end position="266"/>
    </location>
</feature>
<dbReference type="Gene3D" id="3.40.50.720">
    <property type="entry name" value="NAD(P)-binding Rossmann-like Domain"/>
    <property type="match status" value="1"/>
</dbReference>
<name>A0A1M6FGR8_9BACT</name>
<proteinExistence type="inferred from homology"/>
<evidence type="ECO:0000313" key="4">
    <source>
        <dbReference type="EMBL" id="SHI96938.1"/>
    </source>
</evidence>
<dbReference type="EMBL" id="FQZU01000003">
    <property type="protein sequence ID" value="SHI96938.1"/>
    <property type="molecule type" value="Genomic_DNA"/>
</dbReference>
<organism evidence="4 5">
    <name type="scientific">Desulfatibacillum alkenivorans DSM 16219</name>
    <dbReference type="NCBI Taxonomy" id="1121393"/>
    <lineage>
        <taxon>Bacteria</taxon>
        <taxon>Pseudomonadati</taxon>
        <taxon>Thermodesulfobacteriota</taxon>
        <taxon>Desulfobacteria</taxon>
        <taxon>Desulfobacterales</taxon>
        <taxon>Desulfatibacillaceae</taxon>
        <taxon>Desulfatibacillum</taxon>
    </lineage>
</organism>
<gene>
    <name evidence="4" type="ORF">SAMN02745216_00818</name>
</gene>
<dbReference type="STRING" id="1121393.SAMN02745216_00818"/>
<dbReference type="AlphaFoldDB" id="A0A1M6FGR8"/>
<accession>A0A1M6FGR8</accession>
<comment type="similarity">
    <text evidence="1">Belongs to the NAD(P)-dependent epimerase/dehydratase family.</text>
</comment>
<evidence type="ECO:0000259" key="3">
    <source>
        <dbReference type="Pfam" id="PF01370"/>
    </source>
</evidence>